<dbReference type="NCBIfam" id="NF008159">
    <property type="entry name" value="PRK10911.1"/>
    <property type="match status" value="1"/>
</dbReference>
<proteinExistence type="inferred from homology"/>
<dbReference type="EMBL" id="JALJXV010000011">
    <property type="protein sequence ID" value="MCP1676848.1"/>
    <property type="molecule type" value="Genomic_DNA"/>
</dbReference>
<evidence type="ECO:0000259" key="10">
    <source>
        <dbReference type="Pfam" id="PF01432"/>
    </source>
</evidence>
<dbReference type="InterPro" id="IPR001567">
    <property type="entry name" value="Pept_M3A_M3B_dom"/>
</dbReference>
<evidence type="ECO:0000256" key="2">
    <source>
        <dbReference type="ARBA" id="ARBA00022670"/>
    </source>
</evidence>
<dbReference type="InterPro" id="IPR045666">
    <property type="entry name" value="OpdA_N"/>
</dbReference>
<dbReference type="AlphaFoldDB" id="A0AAE3KDY8"/>
<feature type="domain" description="Peptidase M3A/M3B catalytic" evidence="10">
    <location>
        <begin position="222"/>
        <end position="677"/>
    </location>
</feature>
<dbReference type="Gene3D" id="1.20.1050.40">
    <property type="entry name" value="Endopeptidase. Chain P, domain 1"/>
    <property type="match status" value="1"/>
</dbReference>
<dbReference type="InterPro" id="IPR024077">
    <property type="entry name" value="Neurolysin/TOP_dom2"/>
</dbReference>
<dbReference type="Pfam" id="PF01432">
    <property type="entry name" value="Peptidase_M3"/>
    <property type="match status" value="1"/>
</dbReference>
<evidence type="ECO:0000256" key="1">
    <source>
        <dbReference type="ARBA" id="ARBA00006040"/>
    </source>
</evidence>
<keyword evidence="5 9" id="KW-0862">Zinc</keyword>
<dbReference type="InterPro" id="IPR024080">
    <property type="entry name" value="Neurolysin/TOP_N"/>
</dbReference>
<feature type="domain" description="Oligopeptidase A N-terminal" evidence="11">
    <location>
        <begin position="47"/>
        <end position="149"/>
    </location>
</feature>
<dbReference type="PANTHER" id="PTHR11804">
    <property type="entry name" value="PROTEASE M3 THIMET OLIGOPEPTIDASE-RELATED"/>
    <property type="match status" value="1"/>
</dbReference>
<comment type="caution">
    <text evidence="12">The sequence shown here is derived from an EMBL/GenBank/DDBJ whole genome shotgun (WGS) entry which is preliminary data.</text>
</comment>
<dbReference type="SUPFAM" id="SSF55486">
    <property type="entry name" value="Metalloproteases ('zincins'), catalytic domain"/>
    <property type="match status" value="1"/>
</dbReference>
<evidence type="ECO:0000259" key="11">
    <source>
        <dbReference type="Pfam" id="PF19310"/>
    </source>
</evidence>
<gene>
    <name evidence="12" type="ORF">J2T57_004021</name>
</gene>
<evidence type="ECO:0000256" key="8">
    <source>
        <dbReference type="ARBA" id="ARBA00026100"/>
    </source>
</evidence>
<comment type="similarity">
    <text evidence="1 9">Belongs to the peptidase M3 family.</text>
</comment>
<keyword evidence="4 9" id="KW-0378">Hydrolase</keyword>
<evidence type="ECO:0000256" key="4">
    <source>
        <dbReference type="ARBA" id="ARBA00022801"/>
    </source>
</evidence>
<comment type="cofactor">
    <cofactor evidence="9">
        <name>Zn(2+)</name>
        <dbReference type="ChEBI" id="CHEBI:29105"/>
    </cofactor>
    <text evidence="9">Binds 1 zinc ion.</text>
</comment>
<dbReference type="GO" id="GO:0046872">
    <property type="term" value="F:metal ion binding"/>
    <property type="evidence" value="ECO:0007669"/>
    <property type="project" value="UniProtKB-UniRule"/>
</dbReference>
<keyword evidence="3 9" id="KW-0479">Metal-binding</keyword>
<keyword evidence="6 9" id="KW-0482">Metalloprotease</keyword>
<dbReference type="Pfam" id="PF19310">
    <property type="entry name" value="TOP_N"/>
    <property type="match status" value="1"/>
</dbReference>
<protein>
    <recommendedName>
        <fullName evidence="8">oligopeptidase A</fullName>
        <ecNumber evidence="8">3.4.24.70</ecNumber>
    </recommendedName>
</protein>
<evidence type="ECO:0000256" key="9">
    <source>
        <dbReference type="RuleBase" id="RU003435"/>
    </source>
</evidence>
<keyword evidence="2 9" id="KW-0645">Protease</keyword>
<dbReference type="PANTHER" id="PTHR11804:SF84">
    <property type="entry name" value="SACCHAROLYSIN"/>
    <property type="match status" value="1"/>
</dbReference>
<dbReference type="CDD" id="cd06456">
    <property type="entry name" value="M3A_DCP"/>
    <property type="match status" value="1"/>
</dbReference>
<dbReference type="RefSeq" id="WP_253484090.1">
    <property type="nucleotide sequence ID" value="NZ_JALJXV010000011.1"/>
</dbReference>
<dbReference type="GO" id="GO:0006518">
    <property type="term" value="P:peptide metabolic process"/>
    <property type="evidence" value="ECO:0007669"/>
    <property type="project" value="TreeGrafter"/>
</dbReference>
<dbReference type="InterPro" id="IPR045090">
    <property type="entry name" value="Pept_M3A_M3B"/>
</dbReference>
<accession>A0AAE3KDY8</accession>
<comment type="catalytic activity">
    <reaction evidence="7">
        <text>Hydrolysis of oligopeptides, with broad specificity. Gly or Ala commonly occur as P1 or P1' residues, but more distant residues are also important, as is shown by the fact that Z-Gly-Pro-Gly-|-Gly-Pro-Ala is cleaved, but not Z-(Gly)(5).</text>
        <dbReference type="EC" id="3.4.24.70"/>
    </reaction>
</comment>
<evidence type="ECO:0000256" key="7">
    <source>
        <dbReference type="ARBA" id="ARBA00024603"/>
    </source>
</evidence>
<keyword evidence="13" id="KW-1185">Reference proteome</keyword>
<evidence type="ECO:0000256" key="6">
    <source>
        <dbReference type="ARBA" id="ARBA00023049"/>
    </source>
</evidence>
<dbReference type="FunFam" id="3.40.390.10:FF:000009">
    <property type="entry name" value="Oligopeptidase A"/>
    <property type="match status" value="1"/>
</dbReference>
<organism evidence="12 13">
    <name type="scientific">Natronocella acetinitrilica</name>
    <dbReference type="NCBI Taxonomy" id="414046"/>
    <lineage>
        <taxon>Bacteria</taxon>
        <taxon>Pseudomonadati</taxon>
        <taxon>Pseudomonadota</taxon>
        <taxon>Gammaproteobacteria</taxon>
        <taxon>Chromatiales</taxon>
        <taxon>Ectothiorhodospiraceae</taxon>
        <taxon>Natronocella</taxon>
    </lineage>
</organism>
<dbReference type="InterPro" id="IPR024079">
    <property type="entry name" value="MetalloPept_cat_dom_sf"/>
</dbReference>
<dbReference type="EC" id="3.4.24.70" evidence="8"/>
<name>A0AAE3KDY8_9GAMM</name>
<evidence type="ECO:0000313" key="12">
    <source>
        <dbReference type="EMBL" id="MCP1676848.1"/>
    </source>
</evidence>
<evidence type="ECO:0000256" key="5">
    <source>
        <dbReference type="ARBA" id="ARBA00022833"/>
    </source>
</evidence>
<evidence type="ECO:0000256" key="3">
    <source>
        <dbReference type="ARBA" id="ARBA00022723"/>
    </source>
</evidence>
<dbReference type="Gene3D" id="1.10.1370.10">
    <property type="entry name" value="Neurolysin, domain 3"/>
    <property type="match status" value="1"/>
</dbReference>
<dbReference type="Gene3D" id="3.40.390.10">
    <property type="entry name" value="Collagenase (Catalytic Domain)"/>
    <property type="match status" value="1"/>
</dbReference>
<dbReference type="GO" id="GO:0004222">
    <property type="term" value="F:metalloendopeptidase activity"/>
    <property type="evidence" value="ECO:0007669"/>
    <property type="project" value="UniProtKB-EC"/>
</dbReference>
<evidence type="ECO:0000313" key="13">
    <source>
        <dbReference type="Proteomes" id="UP001205843"/>
    </source>
</evidence>
<dbReference type="GO" id="GO:0005829">
    <property type="term" value="C:cytosol"/>
    <property type="evidence" value="ECO:0007669"/>
    <property type="project" value="UniProtKB-ARBA"/>
</dbReference>
<dbReference type="GO" id="GO:0006508">
    <property type="term" value="P:proteolysis"/>
    <property type="evidence" value="ECO:0007669"/>
    <property type="project" value="UniProtKB-KW"/>
</dbReference>
<sequence>MSNPLLDTDQLPRFKDIRPEHVEPAIDALLAENRDLLDKALASGGPYTYDSLVRPLEEANDRLSKAWSPVGHLNSVMNNDSLRAAYNACLPKLSAYATEVGQNEALFHAYQALRDSDDYVGLSTAQQRSIDNALRDFRLAGVDLAPEKKERYRQIASRLSELSSKFSENVLDATNAWKTVLPDAGRLTGLPQSSLDMLRQSAEQEGEQGYLLNLDFPCYFAVLAYADDRELRRELYEAFGTRASEQGPHAGQWDNAPLMEEILALRHEKAQLLGFASYAELSLATKMADSTDEVIAFLDNLAARAKPQADGELEELRQFARAELGMDDLQPWDVTYVSEKLRQARYQLSQEDLRPYFPANRVIDGLFQVVERLYGVTILERTSEVETWHPDVQFFEIRDGSNELRGQFYTDLYARQKKRGGAWMDECRVRRTTTSGIQTPVAYLTCNFTPPVGGKPALLTHGEVETLFHEFGHGLHHMLTRIDCAPVSGINGVPWDAVELPSQFMENWCWEREALDLFAAHYDTGERIPEPLYQRMRDAKNFQSAMQMVRQLEFSLFDFRLHAEYDPNAGGRIAEILDDVRAQVSVLPPPAWHRFPNSFGHIFAGGYAAGYYSYKWAEVLSADAYSRFEEEGVFSETAGRDFLTNILEKGGSEDLMELFVAFRGRKPSIDALLRHAGLAA</sequence>
<dbReference type="Proteomes" id="UP001205843">
    <property type="component" value="Unassembled WGS sequence"/>
</dbReference>
<dbReference type="InterPro" id="IPR034005">
    <property type="entry name" value="M3A_DCP"/>
</dbReference>
<reference evidence="12" key="1">
    <citation type="submission" date="2022-03" db="EMBL/GenBank/DDBJ databases">
        <title>Genomic Encyclopedia of Type Strains, Phase III (KMG-III): the genomes of soil and plant-associated and newly described type strains.</title>
        <authorList>
            <person name="Whitman W."/>
        </authorList>
    </citation>
    <scope>NUCLEOTIDE SEQUENCE</scope>
    <source>
        <strain evidence="12">ANL 6-2</strain>
    </source>
</reference>